<evidence type="ECO:0000313" key="4">
    <source>
        <dbReference type="Proteomes" id="UP000800200"/>
    </source>
</evidence>
<keyword evidence="2" id="KW-0732">Signal</keyword>
<dbReference type="Proteomes" id="UP000800200">
    <property type="component" value="Unassembled WGS sequence"/>
</dbReference>
<gene>
    <name evidence="3" type="ORF">K469DRAFT_701579</name>
</gene>
<proteinExistence type="predicted"/>
<name>A0A6A6D9B0_9PEZI</name>
<feature type="compositionally biased region" description="Basic and acidic residues" evidence="1">
    <location>
        <begin position="109"/>
        <end position="119"/>
    </location>
</feature>
<feature type="region of interest" description="Disordered" evidence="1">
    <location>
        <begin position="105"/>
        <end position="324"/>
    </location>
</feature>
<dbReference type="AlphaFoldDB" id="A0A6A6D9B0"/>
<feature type="signal peptide" evidence="2">
    <location>
        <begin position="1"/>
        <end position="19"/>
    </location>
</feature>
<evidence type="ECO:0000256" key="1">
    <source>
        <dbReference type="SAM" id="MobiDB-lite"/>
    </source>
</evidence>
<sequence length="564" mass="63139">MVGGLQLLSILLLAGNSFAAPSFSSGNLDSLSLVPIGGHLDLRGLNALNAPSLEIRGVVGGRKKRFVVVRAEEKDACCPDSKCSRAKNEITTKGDCKCKTCPAGTKPNTRGDKCEKSEPNEEDNCPKGKKRQANGQACEKECPAGEKPGANGKCEKANDADPKKKGKYPEGQILDPAEGGQDELTEKPVCVPDDSKKCPAGQVPGTRDPGDMDPNKKVECGKEPEEKDKAKCDEKRQYKKVQIQPTLDSGNKAVEFCERTRKYERGKNKKIDEIKPKKQQKWDSEKDEREKKKKEEEEKKKKEEEEKKKKQEEMKKKEMDSKKKTRIGRCLPLAAFLDAGMAQISAKRDLEEIEARNTTLEARDGIDSDNPWEWTTEYFDEDFLQTDEMLDLWPSDIEFNPDIDIDNDDFVKYYTDAYQKHLDEIQREELKNSRPCGKNKRCIAKRGEIEIEVDEGPEVEVEKGPVEVEAEVLDERGEPVEKRFFQIIPAILAFLGRAASIAVRFIPRIAQVSTRLGNILKDQARLFRVAAPGKGASVQGMRQAAQQIVKSPYFRSCIKGGKPT</sequence>
<organism evidence="3 4">
    <name type="scientific">Zopfia rhizophila CBS 207.26</name>
    <dbReference type="NCBI Taxonomy" id="1314779"/>
    <lineage>
        <taxon>Eukaryota</taxon>
        <taxon>Fungi</taxon>
        <taxon>Dikarya</taxon>
        <taxon>Ascomycota</taxon>
        <taxon>Pezizomycotina</taxon>
        <taxon>Dothideomycetes</taxon>
        <taxon>Dothideomycetes incertae sedis</taxon>
        <taxon>Zopfiaceae</taxon>
        <taxon>Zopfia</taxon>
    </lineage>
</organism>
<dbReference type="OrthoDB" id="3773350at2759"/>
<accession>A0A6A6D9B0</accession>
<feature type="compositionally biased region" description="Basic and acidic residues" evidence="1">
    <location>
        <begin position="255"/>
        <end position="322"/>
    </location>
</feature>
<protein>
    <submittedName>
        <fullName evidence="3">Uncharacterized protein</fullName>
    </submittedName>
</protein>
<feature type="compositionally biased region" description="Basic and acidic residues" evidence="1">
    <location>
        <begin position="153"/>
        <end position="163"/>
    </location>
</feature>
<feature type="compositionally biased region" description="Basic and acidic residues" evidence="1">
    <location>
        <begin position="208"/>
        <end position="236"/>
    </location>
</feature>
<dbReference type="EMBL" id="ML994727">
    <property type="protein sequence ID" value="KAF2175663.1"/>
    <property type="molecule type" value="Genomic_DNA"/>
</dbReference>
<feature type="chain" id="PRO_5025695199" evidence="2">
    <location>
        <begin position="20"/>
        <end position="564"/>
    </location>
</feature>
<keyword evidence="4" id="KW-1185">Reference proteome</keyword>
<evidence type="ECO:0000256" key="2">
    <source>
        <dbReference type="SAM" id="SignalP"/>
    </source>
</evidence>
<evidence type="ECO:0000313" key="3">
    <source>
        <dbReference type="EMBL" id="KAF2175663.1"/>
    </source>
</evidence>
<reference evidence="3" key="1">
    <citation type="journal article" date="2020" name="Stud. Mycol.">
        <title>101 Dothideomycetes genomes: a test case for predicting lifestyles and emergence of pathogens.</title>
        <authorList>
            <person name="Haridas S."/>
            <person name="Albert R."/>
            <person name="Binder M."/>
            <person name="Bloem J."/>
            <person name="Labutti K."/>
            <person name="Salamov A."/>
            <person name="Andreopoulos B."/>
            <person name="Baker S."/>
            <person name="Barry K."/>
            <person name="Bills G."/>
            <person name="Bluhm B."/>
            <person name="Cannon C."/>
            <person name="Castanera R."/>
            <person name="Culley D."/>
            <person name="Daum C."/>
            <person name="Ezra D."/>
            <person name="Gonzalez J."/>
            <person name="Henrissat B."/>
            <person name="Kuo A."/>
            <person name="Liang C."/>
            <person name="Lipzen A."/>
            <person name="Lutzoni F."/>
            <person name="Magnuson J."/>
            <person name="Mondo S."/>
            <person name="Nolan M."/>
            <person name="Ohm R."/>
            <person name="Pangilinan J."/>
            <person name="Park H.-J."/>
            <person name="Ramirez L."/>
            <person name="Alfaro M."/>
            <person name="Sun H."/>
            <person name="Tritt A."/>
            <person name="Yoshinaga Y."/>
            <person name="Zwiers L.-H."/>
            <person name="Turgeon B."/>
            <person name="Goodwin S."/>
            <person name="Spatafora J."/>
            <person name="Crous P."/>
            <person name="Grigoriev I."/>
        </authorList>
    </citation>
    <scope>NUCLEOTIDE SEQUENCE</scope>
    <source>
        <strain evidence="3">CBS 207.26</strain>
    </source>
</reference>